<accession>A0A137SUG3</accession>
<proteinExistence type="predicted"/>
<reference evidence="1 2" key="1">
    <citation type="submission" date="2016-02" db="EMBL/GenBank/DDBJ databases">
        <authorList>
            <person name="Wen L."/>
            <person name="He K."/>
            <person name="Yang H."/>
        </authorList>
    </citation>
    <scope>NUCLEOTIDE SEQUENCE [LARGE SCALE GENOMIC DNA]</scope>
    <source>
        <strain evidence="1 2">GED7880</strain>
    </source>
</reference>
<dbReference type="PATRIC" id="fig|28125.4.peg.1427"/>
<dbReference type="STRING" id="28125.HMPREF3202_01442"/>
<evidence type="ECO:0000313" key="2">
    <source>
        <dbReference type="Proteomes" id="UP000070093"/>
    </source>
</evidence>
<protein>
    <recommendedName>
        <fullName evidence="3">Transposase DDE domain-containing protein</fullName>
    </recommendedName>
</protein>
<dbReference type="Proteomes" id="UP000070093">
    <property type="component" value="Unassembled WGS sequence"/>
</dbReference>
<dbReference type="AlphaFoldDB" id="A0A137SUG3"/>
<sequence>MHIYGKETAECWTGMCYFVKNVMKFLRELCLALFEIKLNLWADAIAKFRVRCFAVMAIY</sequence>
<evidence type="ECO:0008006" key="3">
    <source>
        <dbReference type="Google" id="ProtNLM"/>
    </source>
</evidence>
<evidence type="ECO:0000313" key="1">
    <source>
        <dbReference type="EMBL" id="KXO16088.1"/>
    </source>
</evidence>
<gene>
    <name evidence="1" type="ORF">HMPREF3202_01442</name>
</gene>
<organism evidence="1 2">
    <name type="scientific">Prevotella bivia</name>
    <dbReference type="NCBI Taxonomy" id="28125"/>
    <lineage>
        <taxon>Bacteria</taxon>
        <taxon>Pseudomonadati</taxon>
        <taxon>Bacteroidota</taxon>
        <taxon>Bacteroidia</taxon>
        <taxon>Bacteroidales</taxon>
        <taxon>Prevotellaceae</taxon>
        <taxon>Prevotella</taxon>
    </lineage>
</organism>
<comment type="caution">
    <text evidence="1">The sequence shown here is derived from an EMBL/GenBank/DDBJ whole genome shotgun (WGS) entry which is preliminary data.</text>
</comment>
<dbReference type="EMBL" id="LTAG01000083">
    <property type="protein sequence ID" value="KXO16088.1"/>
    <property type="molecule type" value="Genomic_DNA"/>
</dbReference>
<name>A0A137SUG3_9BACT</name>